<dbReference type="Pfam" id="PF04573">
    <property type="entry name" value="SPC22"/>
    <property type="match status" value="1"/>
</dbReference>
<evidence type="ECO:0000256" key="10">
    <source>
        <dbReference type="ARBA" id="ARBA00022968"/>
    </source>
</evidence>
<evidence type="ECO:0000256" key="5">
    <source>
        <dbReference type="ARBA" id="ARBA00007579"/>
    </source>
</evidence>
<dbReference type="InterPro" id="IPR015797">
    <property type="entry name" value="NUDIX_hydrolase-like_dom_sf"/>
</dbReference>
<dbReference type="OrthoDB" id="10261524at2759"/>
<evidence type="ECO:0000256" key="14">
    <source>
        <dbReference type="ARBA" id="ARBA00023235"/>
    </source>
</evidence>
<evidence type="ECO:0000256" key="8">
    <source>
        <dbReference type="ARBA" id="ARBA00022692"/>
    </source>
</evidence>
<dbReference type="GO" id="GO:0006465">
    <property type="term" value="P:signal peptide processing"/>
    <property type="evidence" value="ECO:0007669"/>
    <property type="project" value="InterPro"/>
</dbReference>
<evidence type="ECO:0000256" key="2">
    <source>
        <dbReference type="ARBA" id="ARBA00003951"/>
    </source>
</evidence>
<dbReference type="Gene3D" id="3.90.79.10">
    <property type="entry name" value="Nucleoside Triphosphate Pyrophosphohydrolase"/>
    <property type="match status" value="1"/>
</dbReference>
<dbReference type="EC" id="5.3.3.2" evidence="7"/>
<dbReference type="PANTHER" id="PTHR10885:SF0">
    <property type="entry name" value="ISOPENTENYL-DIPHOSPHATE DELTA-ISOMERASE"/>
    <property type="match status" value="1"/>
</dbReference>
<comment type="similarity">
    <text evidence="6">Belongs to the SPCS3 family.</text>
</comment>
<dbReference type="GO" id="GO:0005787">
    <property type="term" value="C:signal peptidase complex"/>
    <property type="evidence" value="ECO:0007669"/>
    <property type="project" value="InterPro"/>
</dbReference>
<comment type="catalytic activity">
    <reaction evidence="1">
        <text>isopentenyl diphosphate = dimethylallyl diphosphate</text>
        <dbReference type="Rhea" id="RHEA:23284"/>
        <dbReference type="ChEBI" id="CHEBI:57623"/>
        <dbReference type="ChEBI" id="CHEBI:128769"/>
        <dbReference type="EC" id="5.3.3.2"/>
    </reaction>
</comment>
<evidence type="ECO:0000256" key="9">
    <source>
        <dbReference type="ARBA" id="ARBA00022824"/>
    </source>
</evidence>
<keyword evidence="9" id="KW-0256">Endoplasmic reticulum</keyword>
<evidence type="ECO:0000256" key="12">
    <source>
        <dbReference type="ARBA" id="ARBA00023136"/>
    </source>
</evidence>
<accession>A0A8S1H0I9</accession>
<evidence type="ECO:0000256" key="13">
    <source>
        <dbReference type="ARBA" id="ARBA00023229"/>
    </source>
</evidence>
<evidence type="ECO:0000256" key="6">
    <source>
        <dbReference type="ARBA" id="ARBA00009289"/>
    </source>
</evidence>
<protein>
    <recommendedName>
        <fullName evidence="7">isopentenyl-diphosphate Delta-isomerase</fullName>
        <ecNumber evidence="7">5.3.3.2</ecNumber>
    </recommendedName>
</protein>
<evidence type="ECO:0000256" key="15">
    <source>
        <dbReference type="SAM" id="Phobius"/>
    </source>
</evidence>
<dbReference type="GO" id="GO:0004452">
    <property type="term" value="F:isopentenyl-diphosphate delta-isomerase activity"/>
    <property type="evidence" value="ECO:0007669"/>
    <property type="project" value="UniProtKB-EC"/>
</dbReference>
<keyword evidence="12 15" id="KW-0472">Membrane</keyword>
<dbReference type="AlphaFoldDB" id="A0A8S1H0I9"/>
<dbReference type="Pfam" id="PF00293">
    <property type="entry name" value="NUDIX"/>
    <property type="match status" value="1"/>
</dbReference>
<evidence type="ECO:0000313" key="18">
    <source>
        <dbReference type="Proteomes" id="UP000835052"/>
    </source>
</evidence>
<evidence type="ECO:0000259" key="16">
    <source>
        <dbReference type="PROSITE" id="PS51462"/>
    </source>
</evidence>
<evidence type="ECO:0000256" key="1">
    <source>
        <dbReference type="ARBA" id="ARBA00000374"/>
    </source>
</evidence>
<evidence type="ECO:0000313" key="17">
    <source>
        <dbReference type="EMBL" id="CAD6188644.1"/>
    </source>
</evidence>
<dbReference type="InterPro" id="IPR011876">
    <property type="entry name" value="IsopentenylPP_isomerase_typ1"/>
</dbReference>
<evidence type="ECO:0000256" key="3">
    <source>
        <dbReference type="ARBA" id="ARBA00004648"/>
    </source>
</evidence>
<dbReference type="Proteomes" id="UP000835052">
    <property type="component" value="Unassembled WGS sequence"/>
</dbReference>
<comment type="subcellular location">
    <subcellularLocation>
        <location evidence="3">Endoplasmic reticulum membrane</location>
        <topology evidence="3">Single-pass type II membrane protein</topology>
    </subcellularLocation>
</comment>
<reference evidence="17" key="1">
    <citation type="submission" date="2020-10" db="EMBL/GenBank/DDBJ databases">
        <authorList>
            <person name="Kikuchi T."/>
        </authorList>
    </citation>
    <scope>NUCLEOTIDE SEQUENCE</scope>
    <source>
        <strain evidence="17">NKZ352</strain>
    </source>
</reference>
<keyword evidence="11 15" id="KW-1133">Transmembrane helix</keyword>
<dbReference type="PANTHER" id="PTHR10885">
    <property type="entry name" value="ISOPENTENYL-DIPHOSPHATE DELTA-ISOMERASE"/>
    <property type="match status" value="1"/>
</dbReference>
<comment type="caution">
    <text evidence="17">The sequence shown here is derived from an EMBL/GenBank/DDBJ whole genome shotgun (WGS) entry which is preliminary data.</text>
</comment>
<keyword evidence="8 15" id="KW-0812">Transmembrane</keyword>
<dbReference type="NCBIfam" id="TIGR02150">
    <property type="entry name" value="IPP_isom_1"/>
    <property type="match status" value="1"/>
</dbReference>
<comment type="similarity">
    <text evidence="5">Belongs to the IPP isomerase type 1 family.</text>
</comment>
<comment type="function">
    <text evidence="2">Catalyzes the 1,3-allylic rearrangement of the homoallylic substrate isopentenyl (IPP) to its highly electrophilic allylic isomer, dimethylallyl diphosphate (DMAPP).</text>
</comment>
<dbReference type="EMBL" id="CAJGYM010000008">
    <property type="protein sequence ID" value="CAD6188644.1"/>
    <property type="molecule type" value="Genomic_DNA"/>
</dbReference>
<dbReference type="SUPFAM" id="SSF55811">
    <property type="entry name" value="Nudix"/>
    <property type="match status" value="1"/>
</dbReference>
<evidence type="ECO:0000256" key="11">
    <source>
        <dbReference type="ARBA" id="ARBA00022989"/>
    </source>
</evidence>
<name>A0A8S1H0I9_9PELO</name>
<proteinExistence type="inferred from homology"/>
<comment type="pathway">
    <text evidence="4">Isoprenoid biosynthesis; dimethylallyl diphosphate biosynthesis; dimethylallyl diphosphate from isopentenyl diphosphate: step 1/1.</text>
</comment>
<keyword evidence="14" id="KW-0413">Isomerase</keyword>
<keyword evidence="13" id="KW-0414">Isoprene biosynthesis</keyword>
<organism evidence="17 18">
    <name type="scientific">Caenorhabditis auriculariae</name>
    <dbReference type="NCBI Taxonomy" id="2777116"/>
    <lineage>
        <taxon>Eukaryota</taxon>
        <taxon>Metazoa</taxon>
        <taxon>Ecdysozoa</taxon>
        <taxon>Nematoda</taxon>
        <taxon>Chromadorea</taxon>
        <taxon>Rhabditida</taxon>
        <taxon>Rhabditina</taxon>
        <taxon>Rhabditomorpha</taxon>
        <taxon>Rhabditoidea</taxon>
        <taxon>Rhabditidae</taxon>
        <taxon>Peloderinae</taxon>
        <taxon>Caenorhabditis</taxon>
    </lineage>
</organism>
<dbReference type="InterPro" id="IPR007653">
    <property type="entry name" value="SPC3"/>
</dbReference>
<dbReference type="GO" id="GO:0009240">
    <property type="term" value="P:isopentenyl diphosphate biosynthetic process"/>
    <property type="evidence" value="ECO:0007669"/>
    <property type="project" value="TreeGrafter"/>
</dbReference>
<sequence length="500" mass="57633">MRSCRTLLSSTSSKSWNLSSCDATQVSYLGERCIEVDEQDNVLNPISKGDAHRSSSLTLHRAFSVFCFTPAKKLILQKRSLEKITFPGLWANTCCSHPLHNERELDGVFGVKRAAVRKLKHELGIEGMKEEEMTEAGRFVYRSVMKDGEWGEHEMDYALVVPNVACDRIQMNPNEVSDVCDVSYEELIDWVRKDPDAFSPWLQLFSRNPKLALWWKSLDNVASMVQYHVSRSSRLMAYWSALPRRMLKKYPEQTIFYATFGLASVVMGAYKLQKFGTEGVKPWYRSYYDVVRPDDPVLKTWRKPEEYPAPYLSDNGFDLRMHSLYSRANALFAFTLWVMAAVTAACFLSTGFVDYNNASVEITFNNPKVRSVVDYASEDERVDQGILDFSIKGDFSDTFNWNVKQLFVYLVAEYKSKNNELNQVVLWDRIIERSRRVVIDERQLKPKYYFMDDGTNLLNHPNVTLVLRYNVVPNAGYLRLAQAENQVIVKFPGTYTTSKN</sequence>
<evidence type="ECO:0000256" key="7">
    <source>
        <dbReference type="ARBA" id="ARBA00012057"/>
    </source>
</evidence>
<gene>
    <name evidence="17" type="ORF">CAUJ_LOCUS4563</name>
</gene>
<keyword evidence="10" id="KW-0735">Signal-anchor</keyword>
<feature type="transmembrane region" description="Helical" evidence="15">
    <location>
        <begin position="330"/>
        <end position="353"/>
    </location>
</feature>
<feature type="domain" description="Nudix hydrolase" evidence="16">
    <location>
        <begin position="58"/>
        <end position="204"/>
    </location>
</feature>
<keyword evidence="18" id="KW-1185">Reference proteome</keyword>
<dbReference type="PROSITE" id="PS51462">
    <property type="entry name" value="NUDIX"/>
    <property type="match status" value="1"/>
</dbReference>
<dbReference type="CDD" id="cd02885">
    <property type="entry name" value="NUDIX_IPP_Isomerase"/>
    <property type="match status" value="1"/>
</dbReference>
<dbReference type="InterPro" id="IPR000086">
    <property type="entry name" value="NUDIX_hydrolase_dom"/>
</dbReference>
<evidence type="ECO:0000256" key="4">
    <source>
        <dbReference type="ARBA" id="ARBA00004826"/>
    </source>
</evidence>